<gene>
    <name evidence="3" type="primary">LOC131805905</name>
</gene>
<reference evidence="3" key="1">
    <citation type="submission" date="2025-08" db="UniProtKB">
        <authorList>
            <consortium name="RefSeq"/>
        </authorList>
    </citation>
    <scope>IDENTIFICATION</scope>
    <source>
        <strain evidence="3">Aabys</strain>
        <tissue evidence="3">Whole body</tissue>
    </source>
</reference>
<evidence type="ECO:0000313" key="2">
    <source>
        <dbReference type="Proteomes" id="UP001652621"/>
    </source>
</evidence>
<evidence type="ECO:0000256" key="1">
    <source>
        <dbReference type="SAM" id="MobiDB-lite"/>
    </source>
</evidence>
<accession>A0ABM3VIN1</accession>
<organism evidence="2 3">
    <name type="scientific">Musca domestica</name>
    <name type="common">House fly</name>
    <dbReference type="NCBI Taxonomy" id="7370"/>
    <lineage>
        <taxon>Eukaryota</taxon>
        <taxon>Metazoa</taxon>
        <taxon>Ecdysozoa</taxon>
        <taxon>Arthropoda</taxon>
        <taxon>Hexapoda</taxon>
        <taxon>Insecta</taxon>
        <taxon>Pterygota</taxon>
        <taxon>Neoptera</taxon>
        <taxon>Endopterygota</taxon>
        <taxon>Diptera</taxon>
        <taxon>Brachycera</taxon>
        <taxon>Muscomorpha</taxon>
        <taxon>Muscoidea</taxon>
        <taxon>Muscidae</taxon>
        <taxon>Musca</taxon>
    </lineage>
</organism>
<keyword evidence="2" id="KW-1185">Reference proteome</keyword>
<feature type="compositionally biased region" description="Polar residues" evidence="1">
    <location>
        <begin position="57"/>
        <end position="75"/>
    </location>
</feature>
<feature type="region of interest" description="Disordered" evidence="1">
    <location>
        <begin position="57"/>
        <end position="89"/>
    </location>
</feature>
<dbReference type="RefSeq" id="XP_058985651.1">
    <property type="nucleotide sequence ID" value="XM_059129668.1"/>
</dbReference>
<evidence type="ECO:0000313" key="3">
    <source>
        <dbReference type="RefSeq" id="XP_058985651.1"/>
    </source>
</evidence>
<sequence>MAQIKSSTTPISTWKTMLFFAVIYLAVADAVITKIPYKKTILSEDKSLKKPLGLNEKSTINPLSTEDTNDSTTELASEESFESSTDSKLSLTTAEEERILKFTTLPTKISVKLPKKSRLSSNRLTNSTELVQCTCGIFLNSQFTKGSADPPRGEPVISNLLDRTFPCNGIGQRQCQTKCLEQIARHLPNSANILCAALDHDIHKQRAYLFTKNCQDVWVNTNLAAGREYCCKNREPYSCKK</sequence>
<dbReference type="GeneID" id="131805905"/>
<proteinExistence type="predicted"/>
<name>A0ABM3VIN1_MUSDO</name>
<protein>
    <submittedName>
        <fullName evidence="3">Follicle cell protein 3C-1-like</fullName>
    </submittedName>
</protein>
<dbReference type="Proteomes" id="UP001652621">
    <property type="component" value="Unplaced"/>
</dbReference>